<proteinExistence type="predicted"/>
<protein>
    <submittedName>
        <fullName evidence="1">Uncharacterized protein</fullName>
    </submittedName>
</protein>
<gene>
    <name evidence="1" type="ORF">SVUK_LOCUS13035</name>
</gene>
<accession>A0A3P7JP81</accession>
<sequence length="90" mass="9425">MVLMLVFSVSASKAKSSLVSHQIKILSGLPVVISVVEISKDEDVLSNIFSDVGAVLDKASADFSVLDSVNVGTVLDKASVDFSVLDTVKV</sequence>
<dbReference type="AlphaFoldDB" id="A0A3P7JP81"/>
<evidence type="ECO:0000313" key="2">
    <source>
        <dbReference type="Proteomes" id="UP000270094"/>
    </source>
</evidence>
<evidence type="ECO:0000313" key="1">
    <source>
        <dbReference type="EMBL" id="VDM78037.1"/>
    </source>
</evidence>
<keyword evidence="2" id="KW-1185">Reference proteome</keyword>
<name>A0A3P7JP81_STRVU</name>
<organism evidence="1 2">
    <name type="scientific">Strongylus vulgaris</name>
    <name type="common">Blood worm</name>
    <dbReference type="NCBI Taxonomy" id="40348"/>
    <lineage>
        <taxon>Eukaryota</taxon>
        <taxon>Metazoa</taxon>
        <taxon>Ecdysozoa</taxon>
        <taxon>Nematoda</taxon>
        <taxon>Chromadorea</taxon>
        <taxon>Rhabditida</taxon>
        <taxon>Rhabditina</taxon>
        <taxon>Rhabditomorpha</taxon>
        <taxon>Strongyloidea</taxon>
        <taxon>Strongylidae</taxon>
        <taxon>Strongylus</taxon>
    </lineage>
</organism>
<reference evidence="1 2" key="1">
    <citation type="submission" date="2018-11" db="EMBL/GenBank/DDBJ databases">
        <authorList>
            <consortium name="Pathogen Informatics"/>
        </authorList>
    </citation>
    <scope>NUCLEOTIDE SEQUENCE [LARGE SCALE GENOMIC DNA]</scope>
</reference>
<dbReference type="Proteomes" id="UP000270094">
    <property type="component" value="Unassembled WGS sequence"/>
</dbReference>
<dbReference type="EMBL" id="UYYB01100771">
    <property type="protein sequence ID" value="VDM78037.1"/>
    <property type="molecule type" value="Genomic_DNA"/>
</dbReference>